<evidence type="ECO:0000256" key="5">
    <source>
        <dbReference type="ARBA" id="ARBA00023136"/>
    </source>
</evidence>
<protein>
    <submittedName>
        <fullName evidence="8">4-hydroxybenzoate transporter</fullName>
    </submittedName>
</protein>
<keyword evidence="2" id="KW-0813">Transport</keyword>
<feature type="transmembrane region" description="Helical" evidence="6">
    <location>
        <begin position="378"/>
        <end position="400"/>
    </location>
</feature>
<dbReference type="PROSITE" id="PS50850">
    <property type="entry name" value="MFS"/>
    <property type="match status" value="1"/>
</dbReference>
<organism evidence="8 9">
    <name type="scientific">Vulgatibacter incomptus</name>
    <dbReference type="NCBI Taxonomy" id="1391653"/>
    <lineage>
        <taxon>Bacteria</taxon>
        <taxon>Pseudomonadati</taxon>
        <taxon>Myxococcota</taxon>
        <taxon>Myxococcia</taxon>
        <taxon>Myxococcales</taxon>
        <taxon>Cystobacterineae</taxon>
        <taxon>Vulgatibacteraceae</taxon>
        <taxon>Vulgatibacter</taxon>
    </lineage>
</organism>
<feature type="transmembrane region" description="Helical" evidence="6">
    <location>
        <begin position="132"/>
        <end position="154"/>
    </location>
</feature>
<gene>
    <name evidence="8" type="ORF">AKJ08_0720</name>
</gene>
<dbReference type="STRING" id="1391653.AKJ08_0720"/>
<feature type="transmembrane region" description="Helical" evidence="6">
    <location>
        <begin position="311"/>
        <end position="335"/>
    </location>
</feature>
<feature type="transmembrane region" description="Helical" evidence="6">
    <location>
        <begin position="215"/>
        <end position="236"/>
    </location>
</feature>
<dbReference type="PANTHER" id="PTHR23505">
    <property type="entry name" value="SPINSTER"/>
    <property type="match status" value="1"/>
</dbReference>
<dbReference type="PATRIC" id="fig|1391653.3.peg.740"/>
<feature type="transmembrane region" description="Helical" evidence="6">
    <location>
        <begin position="98"/>
        <end position="120"/>
    </location>
</feature>
<feature type="transmembrane region" description="Helical" evidence="6">
    <location>
        <begin position="160"/>
        <end position="181"/>
    </location>
</feature>
<feature type="domain" description="Major facilitator superfamily (MFS) profile" evidence="7">
    <location>
        <begin position="8"/>
        <end position="402"/>
    </location>
</feature>
<reference evidence="8 9" key="1">
    <citation type="submission" date="2015-08" db="EMBL/GenBank/DDBJ databases">
        <authorList>
            <person name="Babu N.S."/>
            <person name="Beckwith C.J."/>
            <person name="Beseler K.G."/>
            <person name="Brison A."/>
            <person name="Carone J.V."/>
            <person name="Caskin T.P."/>
            <person name="Diamond M."/>
            <person name="Durham M.E."/>
            <person name="Foxe J.M."/>
            <person name="Go M."/>
            <person name="Henderson B.A."/>
            <person name="Jones I.B."/>
            <person name="McGettigan J.A."/>
            <person name="Micheletti S.J."/>
            <person name="Nasrallah M.E."/>
            <person name="Ortiz D."/>
            <person name="Piller C.R."/>
            <person name="Privatt S.R."/>
            <person name="Schneider S.L."/>
            <person name="Sharp S."/>
            <person name="Smith T.C."/>
            <person name="Stanton J.D."/>
            <person name="Ullery H.E."/>
            <person name="Wilson R.J."/>
            <person name="Serrano M.G."/>
            <person name="Buck G."/>
            <person name="Lee V."/>
            <person name="Wang Y."/>
            <person name="Carvalho R."/>
            <person name="Voegtly L."/>
            <person name="Shi R."/>
            <person name="Duckworth R."/>
            <person name="Johnson A."/>
            <person name="Loviza R."/>
            <person name="Walstead R."/>
            <person name="Shah Z."/>
            <person name="Kiflezghi M."/>
            <person name="Wade K."/>
            <person name="Ball S.L."/>
            <person name="Bradley K.W."/>
            <person name="Asai D.J."/>
            <person name="Bowman C.A."/>
            <person name="Russell D.A."/>
            <person name="Pope W.H."/>
            <person name="Jacobs-Sera D."/>
            <person name="Hendrix R.W."/>
            <person name="Hatfull G.F."/>
        </authorList>
    </citation>
    <scope>NUCLEOTIDE SEQUENCE [LARGE SCALE GENOMIC DNA]</scope>
    <source>
        <strain evidence="8 9">DSM 27710</strain>
    </source>
</reference>
<evidence type="ECO:0000256" key="1">
    <source>
        <dbReference type="ARBA" id="ARBA00004141"/>
    </source>
</evidence>
<evidence type="ECO:0000256" key="4">
    <source>
        <dbReference type="ARBA" id="ARBA00022989"/>
    </source>
</evidence>
<dbReference type="InterPro" id="IPR020846">
    <property type="entry name" value="MFS_dom"/>
</dbReference>
<dbReference type="GO" id="GO:0016020">
    <property type="term" value="C:membrane"/>
    <property type="evidence" value="ECO:0007669"/>
    <property type="project" value="UniProtKB-SubCell"/>
</dbReference>
<dbReference type="InterPro" id="IPR011701">
    <property type="entry name" value="MFS"/>
</dbReference>
<dbReference type="Proteomes" id="UP000055590">
    <property type="component" value="Chromosome"/>
</dbReference>
<dbReference type="SUPFAM" id="SSF103473">
    <property type="entry name" value="MFS general substrate transporter"/>
    <property type="match status" value="1"/>
</dbReference>
<sequence>MARGAYAALLVLSLINLVNYLDRYVLAGMLPLVQDHFGKGDAEMGIVSSSFLVVYALVSPFTGVLGDRIPRKWLVGGGVVLWSAATVWSGMARSFEELLVARSFIGIGEAGYAAVAPSLISDLFEEKRRGRMLSLFYAALPVGSALGFTLGGMVGSAYGWRSAFFVAGAPGALLGVAALLMREPVRGAMDPPDARAIVAPTVRTILRTLATTRSYVVNTAGYTAATFAMGGLAAWWPTFLFRERGVPLDRAGFVFGALLVVAGFLGTLAGGWLGDRLNLRHRGGYFLAAGWGLLLAVPFSLLGAISPDPAIYWAATFAALFFLFFNTGPLNAVLVNVVPASMRASAVAINVLVIHMLGDAISPWLIGQVSDASSLGSAVRLNCAMIAVAGVILVAGAPVLRRQMDGAPTVPAP</sequence>
<comment type="subcellular location">
    <subcellularLocation>
        <location evidence="1">Membrane</location>
        <topology evidence="1">Multi-pass membrane protein</topology>
    </subcellularLocation>
</comment>
<feature type="transmembrane region" description="Helical" evidence="6">
    <location>
        <begin position="285"/>
        <end position="305"/>
    </location>
</feature>
<feature type="transmembrane region" description="Helical" evidence="6">
    <location>
        <begin position="46"/>
        <end position="66"/>
    </location>
</feature>
<dbReference type="Pfam" id="PF07690">
    <property type="entry name" value="MFS_1"/>
    <property type="match status" value="1"/>
</dbReference>
<feature type="transmembrane region" description="Helical" evidence="6">
    <location>
        <begin position="347"/>
        <end position="366"/>
    </location>
</feature>
<name>A0A0K1P9X0_9BACT</name>
<dbReference type="GO" id="GO:0022857">
    <property type="term" value="F:transmembrane transporter activity"/>
    <property type="evidence" value="ECO:0007669"/>
    <property type="project" value="InterPro"/>
</dbReference>
<dbReference type="PANTHER" id="PTHR23505:SF79">
    <property type="entry name" value="PROTEIN SPINSTER"/>
    <property type="match status" value="1"/>
</dbReference>
<dbReference type="OrthoDB" id="9812221at2"/>
<feature type="transmembrane region" description="Helical" evidence="6">
    <location>
        <begin position="251"/>
        <end position="273"/>
    </location>
</feature>
<evidence type="ECO:0000256" key="6">
    <source>
        <dbReference type="SAM" id="Phobius"/>
    </source>
</evidence>
<keyword evidence="3 6" id="KW-0812">Transmembrane</keyword>
<dbReference type="InterPro" id="IPR036259">
    <property type="entry name" value="MFS_trans_sf"/>
</dbReference>
<accession>A0A0K1P9X0</accession>
<dbReference type="Gene3D" id="1.20.1250.20">
    <property type="entry name" value="MFS general substrate transporter like domains"/>
    <property type="match status" value="1"/>
</dbReference>
<evidence type="ECO:0000259" key="7">
    <source>
        <dbReference type="PROSITE" id="PS50850"/>
    </source>
</evidence>
<dbReference type="InterPro" id="IPR044770">
    <property type="entry name" value="MFS_spinster-like"/>
</dbReference>
<proteinExistence type="predicted"/>
<dbReference type="CDD" id="cd17328">
    <property type="entry name" value="MFS_spinster_like"/>
    <property type="match status" value="1"/>
</dbReference>
<keyword evidence="5 6" id="KW-0472">Membrane</keyword>
<dbReference type="AlphaFoldDB" id="A0A0K1P9X0"/>
<evidence type="ECO:0000256" key="2">
    <source>
        <dbReference type="ARBA" id="ARBA00022448"/>
    </source>
</evidence>
<evidence type="ECO:0000256" key="3">
    <source>
        <dbReference type="ARBA" id="ARBA00022692"/>
    </source>
</evidence>
<keyword evidence="4 6" id="KW-1133">Transmembrane helix</keyword>
<dbReference type="RefSeq" id="WP_050724797.1">
    <property type="nucleotide sequence ID" value="NZ_CP012332.1"/>
</dbReference>
<dbReference type="EMBL" id="CP012332">
    <property type="protein sequence ID" value="AKU90333.1"/>
    <property type="molecule type" value="Genomic_DNA"/>
</dbReference>
<dbReference type="KEGG" id="vin:AKJ08_0720"/>
<evidence type="ECO:0000313" key="9">
    <source>
        <dbReference type="Proteomes" id="UP000055590"/>
    </source>
</evidence>
<evidence type="ECO:0000313" key="8">
    <source>
        <dbReference type="EMBL" id="AKU90333.1"/>
    </source>
</evidence>
<keyword evidence="9" id="KW-1185">Reference proteome</keyword>
<feature type="transmembrane region" description="Helical" evidence="6">
    <location>
        <begin position="73"/>
        <end position="92"/>
    </location>
</feature>